<gene>
    <name evidence="2" type="ORF">LJ739_16865</name>
</gene>
<dbReference type="InterPro" id="IPR021268">
    <property type="entry name" value="DUF2845"/>
</dbReference>
<accession>A0ABS8GBG5</accession>
<keyword evidence="1" id="KW-0732">Signal</keyword>
<evidence type="ECO:0000256" key="1">
    <source>
        <dbReference type="SAM" id="SignalP"/>
    </source>
</evidence>
<dbReference type="Pfam" id="PF11006">
    <property type="entry name" value="DUF2845"/>
    <property type="match status" value="1"/>
</dbReference>
<proteinExistence type="predicted"/>
<sequence>MIRNVILLSALVLTSTSASADSFRCNNKVVVDGESTGEVLAKCGTPKMQETVGYVKIDDAYVNVVKLYYDKGKGKLLHILEFHNGKLFSITTGARQ</sequence>
<keyword evidence="3" id="KW-1185">Reference proteome</keyword>
<dbReference type="EMBL" id="JAJEWP010000006">
    <property type="protein sequence ID" value="MCC2617927.1"/>
    <property type="molecule type" value="Genomic_DNA"/>
</dbReference>
<feature type="chain" id="PRO_5046820290" evidence="1">
    <location>
        <begin position="21"/>
        <end position="96"/>
    </location>
</feature>
<dbReference type="Proteomes" id="UP001520878">
    <property type="component" value="Unassembled WGS sequence"/>
</dbReference>
<protein>
    <submittedName>
        <fullName evidence="2">DUF2845 domain-containing protein</fullName>
    </submittedName>
</protein>
<name>A0ABS8GBG5_9ALTE</name>
<reference evidence="2 3" key="1">
    <citation type="submission" date="2021-10" db="EMBL/GenBank/DDBJ databases">
        <title>Draft genome of Aestuariibacter halophilus JC2043.</title>
        <authorList>
            <person name="Emsley S.A."/>
            <person name="Pfannmuller K.M."/>
            <person name="Ushijima B."/>
            <person name="Saw J.H."/>
            <person name="Videau P."/>
        </authorList>
    </citation>
    <scope>NUCLEOTIDE SEQUENCE [LARGE SCALE GENOMIC DNA]</scope>
    <source>
        <strain evidence="2 3">JC2043</strain>
    </source>
</reference>
<feature type="signal peptide" evidence="1">
    <location>
        <begin position="1"/>
        <end position="20"/>
    </location>
</feature>
<organism evidence="2 3">
    <name type="scientific">Fluctibacter halophilus</name>
    <dbReference type="NCBI Taxonomy" id="226011"/>
    <lineage>
        <taxon>Bacteria</taxon>
        <taxon>Pseudomonadati</taxon>
        <taxon>Pseudomonadota</taxon>
        <taxon>Gammaproteobacteria</taxon>
        <taxon>Alteromonadales</taxon>
        <taxon>Alteromonadaceae</taxon>
        <taxon>Fluctibacter</taxon>
    </lineage>
</organism>
<dbReference type="RefSeq" id="WP_267494434.1">
    <property type="nucleotide sequence ID" value="NZ_JAJEWP010000006.1"/>
</dbReference>
<evidence type="ECO:0000313" key="3">
    <source>
        <dbReference type="Proteomes" id="UP001520878"/>
    </source>
</evidence>
<comment type="caution">
    <text evidence="2">The sequence shown here is derived from an EMBL/GenBank/DDBJ whole genome shotgun (WGS) entry which is preliminary data.</text>
</comment>
<evidence type="ECO:0000313" key="2">
    <source>
        <dbReference type="EMBL" id="MCC2617927.1"/>
    </source>
</evidence>